<feature type="transmembrane region" description="Helical" evidence="6">
    <location>
        <begin position="207"/>
        <end position="226"/>
    </location>
</feature>
<evidence type="ECO:0000256" key="2">
    <source>
        <dbReference type="ARBA" id="ARBA00022475"/>
    </source>
</evidence>
<dbReference type="Proteomes" id="UP000321901">
    <property type="component" value="Unassembled WGS sequence"/>
</dbReference>
<comment type="caution">
    <text evidence="7">The sequence shown here is derived from an EMBL/GenBank/DDBJ whole genome shotgun (WGS) entry which is preliminary data.</text>
</comment>
<feature type="transmembrane region" description="Helical" evidence="6">
    <location>
        <begin position="280"/>
        <end position="304"/>
    </location>
</feature>
<name>A0A511Z2X6_9BACL</name>
<dbReference type="RefSeq" id="WP_170232532.1">
    <property type="nucleotide sequence ID" value="NZ_BJYL01000003.1"/>
</dbReference>
<protein>
    <recommendedName>
        <fullName evidence="9">Polysaccharide biosynthesis protein</fullName>
    </recommendedName>
</protein>
<gene>
    <name evidence="7" type="ORF">SLU01_01260</name>
</gene>
<evidence type="ECO:0000256" key="6">
    <source>
        <dbReference type="SAM" id="Phobius"/>
    </source>
</evidence>
<accession>A0A511Z2X6</accession>
<proteinExistence type="predicted"/>
<feature type="transmembrane region" description="Helical" evidence="6">
    <location>
        <begin position="355"/>
        <end position="373"/>
    </location>
</feature>
<keyword evidence="2" id="KW-1003">Cell membrane</keyword>
<sequence length="410" mass="46085">MWSKLNEFKGKLTWSLLGNIVFALSQWIILSILARFGSAADLGIYSLGLAITAPVIQFFNFELRTVLATDSKNDYSFQQFFGSRIIHLLIAYLVIMPISFFYVENTIATLSILLIGLIKIFEALSDLCMGYFQKESKIELIGKSQLYRGILSMTVSSLIYLITQSINFMLLGLLTVMILRFLFYDLKHLIPYTNVFPIFDLSGLKMIILFFPLGITALISSLVPNIPRYFLDYYVGVEAVGIYSALYYIIVAGNMLITPVSLLAAPRIANSYHNSTRSDFLKLISVLIILAVIMSLILILPVLLSGEYILTLLYGKGFAVYERAFIIISITLIFGFINSFLNLSIISTREVRSLPVLNGIAVCVSFIAGYLLIKDFAIEGAAWALLLSRLIQTLLYTVLFFNILRKIKTN</sequence>
<feature type="transmembrane region" description="Helical" evidence="6">
    <location>
        <begin position="168"/>
        <end position="186"/>
    </location>
</feature>
<feature type="transmembrane region" description="Helical" evidence="6">
    <location>
        <begin position="324"/>
        <end position="343"/>
    </location>
</feature>
<evidence type="ECO:0000256" key="5">
    <source>
        <dbReference type="ARBA" id="ARBA00023136"/>
    </source>
</evidence>
<keyword evidence="5 6" id="KW-0472">Membrane</keyword>
<evidence type="ECO:0000256" key="1">
    <source>
        <dbReference type="ARBA" id="ARBA00004651"/>
    </source>
</evidence>
<evidence type="ECO:0000256" key="4">
    <source>
        <dbReference type="ARBA" id="ARBA00022989"/>
    </source>
</evidence>
<dbReference type="PANTHER" id="PTHR30250:SF11">
    <property type="entry name" value="O-ANTIGEN TRANSPORTER-RELATED"/>
    <property type="match status" value="1"/>
</dbReference>
<keyword evidence="4 6" id="KW-1133">Transmembrane helix</keyword>
<keyword evidence="3 6" id="KW-0812">Transmembrane</keyword>
<feature type="transmembrane region" description="Helical" evidence="6">
    <location>
        <begin position="12"/>
        <end position="36"/>
    </location>
</feature>
<evidence type="ECO:0000256" key="3">
    <source>
        <dbReference type="ARBA" id="ARBA00022692"/>
    </source>
</evidence>
<organism evidence="7 8">
    <name type="scientific">Sporosarcina luteola</name>
    <dbReference type="NCBI Taxonomy" id="582850"/>
    <lineage>
        <taxon>Bacteria</taxon>
        <taxon>Bacillati</taxon>
        <taxon>Bacillota</taxon>
        <taxon>Bacilli</taxon>
        <taxon>Bacillales</taxon>
        <taxon>Caryophanaceae</taxon>
        <taxon>Sporosarcina</taxon>
    </lineage>
</organism>
<feature type="transmembrane region" description="Helical" evidence="6">
    <location>
        <begin position="42"/>
        <end position="61"/>
    </location>
</feature>
<evidence type="ECO:0000313" key="7">
    <source>
        <dbReference type="EMBL" id="GEN81814.1"/>
    </source>
</evidence>
<feature type="transmembrane region" description="Helical" evidence="6">
    <location>
        <begin position="246"/>
        <end position="268"/>
    </location>
</feature>
<feature type="transmembrane region" description="Helical" evidence="6">
    <location>
        <begin position="107"/>
        <end position="125"/>
    </location>
</feature>
<reference evidence="7 8" key="1">
    <citation type="submission" date="2019-07" db="EMBL/GenBank/DDBJ databases">
        <title>Whole genome shotgun sequence of Sporosarcina luteola NBRC 105378.</title>
        <authorList>
            <person name="Hosoyama A."/>
            <person name="Uohara A."/>
            <person name="Ohji S."/>
            <person name="Ichikawa N."/>
        </authorList>
    </citation>
    <scope>NUCLEOTIDE SEQUENCE [LARGE SCALE GENOMIC DNA]</scope>
    <source>
        <strain evidence="7 8">NBRC 105378</strain>
    </source>
</reference>
<dbReference type="GO" id="GO:0005886">
    <property type="term" value="C:plasma membrane"/>
    <property type="evidence" value="ECO:0007669"/>
    <property type="project" value="UniProtKB-SubCell"/>
</dbReference>
<keyword evidence="8" id="KW-1185">Reference proteome</keyword>
<dbReference type="EMBL" id="BJYL01000003">
    <property type="protein sequence ID" value="GEN81814.1"/>
    <property type="molecule type" value="Genomic_DNA"/>
</dbReference>
<comment type="subcellular location">
    <subcellularLocation>
        <location evidence="1">Cell membrane</location>
        <topology evidence="1">Multi-pass membrane protein</topology>
    </subcellularLocation>
</comment>
<feature type="transmembrane region" description="Helical" evidence="6">
    <location>
        <begin position="385"/>
        <end position="404"/>
    </location>
</feature>
<evidence type="ECO:0008006" key="9">
    <source>
        <dbReference type="Google" id="ProtNLM"/>
    </source>
</evidence>
<dbReference type="AlphaFoldDB" id="A0A511Z2X6"/>
<dbReference type="InterPro" id="IPR050833">
    <property type="entry name" value="Poly_Biosynth_Transport"/>
</dbReference>
<dbReference type="PANTHER" id="PTHR30250">
    <property type="entry name" value="PST FAMILY PREDICTED COLANIC ACID TRANSPORTER"/>
    <property type="match status" value="1"/>
</dbReference>
<feature type="transmembrane region" description="Helical" evidence="6">
    <location>
        <begin position="81"/>
        <end position="101"/>
    </location>
</feature>
<evidence type="ECO:0000313" key="8">
    <source>
        <dbReference type="Proteomes" id="UP000321901"/>
    </source>
</evidence>